<comment type="caution">
    <text evidence="1">The sequence shown here is derived from an EMBL/GenBank/DDBJ whole genome shotgun (WGS) entry which is preliminary data.</text>
</comment>
<dbReference type="PANTHER" id="PTHR31025:SF25">
    <property type="entry name" value="ZINC FINGER (C2H2)-60"/>
    <property type="match status" value="1"/>
</dbReference>
<dbReference type="PANTHER" id="PTHR31025">
    <property type="entry name" value="SI:CH211-196P9.1-RELATED"/>
    <property type="match status" value="1"/>
</dbReference>
<proteinExistence type="predicted"/>
<sequence length="192" mass="22057">MERWPAYFTYFQINEEFRRLTTKPLETKFMSMLDQYTPKLLGLFQSKGRAVGERLKANMSILLKDPTSIALTREVVILCLVDHLGEDKMTLIKQYYDLVRDDIPQQVMGIYIIRKDPSNADVKVMSGLGDLARACSALLGLTYSLNLSYPKELRYTFEAIPETFCGSGRDKALRSWLVVFMLSIDINRIPKV</sequence>
<gene>
    <name evidence="1" type="ORF">ACEWY4_003551</name>
</gene>
<organism evidence="1 2">
    <name type="scientific">Coilia grayii</name>
    <name type="common">Gray's grenadier anchovy</name>
    <dbReference type="NCBI Taxonomy" id="363190"/>
    <lineage>
        <taxon>Eukaryota</taxon>
        <taxon>Metazoa</taxon>
        <taxon>Chordata</taxon>
        <taxon>Craniata</taxon>
        <taxon>Vertebrata</taxon>
        <taxon>Euteleostomi</taxon>
        <taxon>Actinopterygii</taxon>
        <taxon>Neopterygii</taxon>
        <taxon>Teleostei</taxon>
        <taxon>Clupei</taxon>
        <taxon>Clupeiformes</taxon>
        <taxon>Clupeoidei</taxon>
        <taxon>Engraulidae</taxon>
        <taxon>Coilinae</taxon>
        <taxon>Coilia</taxon>
    </lineage>
</organism>
<accession>A0ABD1KRL7</accession>
<dbReference type="AlphaFoldDB" id="A0ABD1KRL7"/>
<evidence type="ECO:0000313" key="1">
    <source>
        <dbReference type="EMBL" id="KAL2101790.1"/>
    </source>
</evidence>
<reference evidence="1 2" key="1">
    <citation type="submission" date="2024-09" db="EMBL/GenBank/DDBJ databases">
        <title>A chromosome-level genome assembly of Gray's grenadier anchovy, Coilia grayii.</title>
        <authorList>
            <person name="Fu Z."/>
        </authorList>
    </citation>
    <scope>NUCLEOTIDE SEQUENCE [LARGE SCALE GENOMIC DNA]</scope>
    <source>
        <strain evidence="1">G4</strain>
        <tissue evidence="1">Muscle</tissue>
    </source>
</reference>
<keyword evidence="2" id="KW-1185">Reference proteome</keyword>
<dbReference type="EMBL" id="JBHFQA010000003">
    <property type="protein sequence ID" value="KAL2101790.1"/>
    <property type="molecule type" value="Genomic_DNA"/>
</dbReference>
<name>A0ABD1KRL7_9TELE</name>
<protein>
    <submittedName>
        <fullName evidence="1">Uncharacterized protein</fullName>
    </submittedName>
</protein>
<evidence type="ECO:0000313" key="2">
    <source>
        <dbReference type="Proteomes" id="UP001591681"/>
    </source>
</evidence>
<dbReference type="Proteomes" id="UP001591681">
    <property type="component" value="Unassembled WGS sequence"/>
</dbReference>